<organism evidence="7 8">
    <name type="scientific">Eiseniibacteriota bacterium</name>
    <dbReference type="NCBI Taxonomy" id="2212470"/>
    <lineage>
        <taxon>Bacteria</taxon>
        <taxon>Candidatus Eiseniibacteriota</taxon>
    </lineage>
</organism>
<feature type="binding site" evidence="6">
    <location>
        <position position="40"/>
    </location>
    <ligand>
        <name>Fe cation</name>
        <dbReference type="ChEBI" id="CHEBI:24875"/>
        <label>1</label>
    </ligand>
</feature>
<dbReference type="Proteomes" id="UP000319829">
    <property type="component" value="Unassembled WGS sequence"/>
</dbReference>
<comment type="similarity">
    <text evidence="4">Belongs to the YmdB-like family.</text>
</comment>
<accession>A0A538SWW6</accession>
<evidence type="ECO:0000313" key="7">
    <source>
        <dbReference type="EMBL" id="TMQ55893.1"/>
    </source>
</evidence>
<feature type="binding site" evidence="6">
    <location>
        <position position="8"/>
    </location>
    <ligand>
        <name>Fe cation</name>
        <dbReference type="ChEBI" id="CHEBI:24875"/>
        <label>1</label>
    </ligand>
</feature>
<evidence type="ECO:0000256" key="5">
    <source>
        <dbReference type="PIRSR" id="PIRSR004789-50"/>
    </source>
</evidence>
<feature type="active site" description="Proton donor" evidence="5">
    <location>
        <position position="68"/>
    </location>
</feature>
<dbReference type="InterPro" id="IPR029052">
    <property type="entry name" value="Metallo-depent_PP-like"/>
</dbReference>
<evidence type="ECO:0000256" key="3">
    <source>
        <dbReference type="ARBA" id="ARBA00023004"/>
    </source>
</evidence>
<dbReference type="CDD" id="cd07382">
    <property type="entry name" value="MPP_DR1281"/>
    <property type="match status" value="1"/>
</dbReference>
<keyword evidence="2" id="KW-0378">Hydrolase</keyword>
<evidence type="ECO:0000313" key="8">
    <source>
        <dbReference type="Proteomes" id="UP000319829"/>
    </source>
</evidence>
<evidence type="ECO:0000256" key="2">
    <source>
        <dbReference type="ARBA" id="ARBA00022801"/>
    </source>
</evidence>
<dbReference type="FunFam" id="3.60.21.10:FF:000016">
    <property type="entry name" value="Putative metallophosphoesterase"/>
    <property type="match status" value="1"/>
</dbReference>
<feature type="binding site" evidence="6">
    <location>
        <position position="178"/>
    </location>
    <ligand>
        <name>Fe cation</name>
        <dbReference type="ChEBI" id="CHEBI:24875"/>
        <label>1</label>
    </ligand>
</feature>
<dbReference type="GO" id="GO:0046872">
    <property type="term" value="F:metal ion binding"/>
    <property type="evidence" value="ECO:0007669"/>
    <property type="project" value="UniProtKB-KW"/>
</dbReference>
<dbReference type="InterPro" id="IPR005235">
    <property type="entry name" value="YmdB-like"/>
</dbReference>
<evidence type="ECO:0000256" key="6">
    <source>
        <dbReference type="PIRSR" id="PIRSR004789-51"/>
    </source>
</evidence>
<dbReference type="AlphaFoldDB" id="A0A538SWW6"/>
<feature type="binding site" evidence="6">
    <location>
        <position position="67"/>
    </location>
    <ligand>
        <name>Fe cation</name>
        <dbReference type="ChEBI" id="CHEBI:24875"/>
        <label>2</label>
    </ligand>
</feature>
<keyword evidence="1 6" id="KW-0479">Metal-binding</keyword>
<dbReference type="Gene3D" id="3.60.21.10">
    <property type="match status" value="1"/>
</dbReference>
<feature type="binding site" evidence="6">
    <location>
        <position position="176"/>
    </location>
    <ligand>
        <name>Fe cation</name>
        <dbReference type="ChEBI" id="CHEBI:24875"/>
        <label>2</label>
    </ligand>
</feature>
<keyword evidence="3" id="KW-0408">Iron</keyword>
<comment type="caution">
    <text evidence="7">The sequence shown here is derived from an EMBL/GenBank/DDBJ whole genome shotgun (WGS) entry which is preliminary data.</text>
</comment>
<dbReference type="Pfam" id="PF13277">
    <property type="entry name" value="YmdB"/>
    <property type="match status" value="1"/>
</dbReference>
<name>A0A538SWW6_UNCEI</name>
<evidence type="ECO:0000256" key="4">
    <source>
        <dbReference type="ARBA" id="ARBA00061401"/>
    </source>
</evidence>
<dbReference type="NCBIfam" id="TIGR00282">
    <property type="entry name" value="TIGR00282 family metallophosphoesterase"/>
    <property type="match status" value="1"/>
</dbReference>
<dbReference type="PANTHER" id="PTHR36303">
    <property type="entry name" value="2',3'-CYCLIC-NUCLEOTIDE 2'-PHOSPHODIESTERASE"/>
    <property type="match status" value="1"/>
</dbReference>
<evidence type="ECO:0000256" key="1">
    <source>
        <dbReference type="ARBA" id="ARBA00022723"/>
    </source>
</evidence>
<dbReference type="PANTHER" id="PTHR36303:SF1">
    <property type="entry name" value="2',3'-CYCLIC-NUCLEOTIDE 2'-PHOSPHODIESTERASE"/>
    <property type="match status" value="1"/>
</dbReference>
<feature type="binding site" evidence="6">
    <location>
        <position position="151"/>
    </location>
    <ligand>
        <name>Fe cation</name>
        <dbReference type="ChEBI" id="CHEBI:24875"/>
        <label>2</label>
    </ligand>
</feature>
<protein>
    <submittedName>
        <fullName evidence="7">TIGR00282 family metallophosphoesterase</fullName>
    </submittedName>
</protein>
<sequence length="268" mass="29430">MNILFVADIFGSPGRRAVRDLLPELVSSMGIDFLIANVENAAAGFGVTKDILEELKSLGVECMTSGNHIWDRREVLPVLDQEPLLLRPHNYPPGVPGCGAKLFRTRAGVPIGVLNLMGRVFMNDIECPFRVADREIATMRDQTKVIFVDFHAEATAEKIALCWYLDGRVSAVVGTHTHVQTADERIFPNGTGYITDAGMTGPHDSVIGVQKELAIRKFLTQLPTRFEPATGDVKLHGVHLDVDEETGRCRHIERVAMNLDSTGRSGVS</sequence>
<feature type="binding site" evidence="6">
    <location>
        <position position="39"/>
    </location>
    <ligand>
        <name>Fe cation</name>
        <dbReference type="ChEBI" id="CHEBI:24875"/>
        <label>1</label>
    </ligand>
</feature>
<proteinExistence type="inferred from homology"/>
<gene>
    <name evidence="7" type="ORF">E6K74_01800</name>
</gene>
<reference evidence="7 8" key="1">
    <citation type="journal article" date="2019" name="Nat. Microbiol.">
        <title>Mediterranean grassland soil C-N compound turnover is dependent on rainfall and depth, and is mediated by genomically divergent microorganisms.</title>
        <authorList>
            <person name="Diamond S."/>
            <person name="Andeer P.F."/>
            <person name="Li Z."/>
            <person name="Crits-Christoph A."/>
            <person name="Burstein D."/>
            <person name="Anantharaman K."/>
            <person name="Lane K.R."/>
            <person name="Thomas B.C."/>
            <person name="Pan C."/>
            <person name="Northen T.R."/>
            <person name="Banfield J.F."/>
        </authorList>
    </citation>
    <scope>NUCLEOTIDE SEQUENCE [LARGE SCALE GENOMIC DNA]</scope>
    <source>
        <strain evidence="7">WS_4</strain>
    </source>
</reference>
<feature type="binding site" evidence="6">
    <location>
        <position position="39"/>
    </location>
    <ligand>
        <name>Fe cation</name>
        <dbReference type="ChEBI" id="CHEBI:24875"/>
        <label>2</label>
    </ligand>
</feature>
<dbReference type="EMBL" id="VBOU01000011">
    <property type="protein sequence ID" value="TMQ55893.1"/>
    <property type="molecule type" value="Genomic_DNA"/>
</dbReference>
<dbReference type="GO" id="GO:0004113">
    <property type="term" value="F:2',3'-cyclic-nucleotide 3'-phosphodiesterase activity"/>
    <property type="evidence" value="ECO:0007669"/>
    <property type="project" value="TreeGrafter"/>
</dbReference>
<dbReference type="PIRSF" id="PIRSF004789">
    <property type="entry name" value="DR1281"/>
    <property type="match status" value="1"/>
</dbReference>
<dbReference type="SUPFAM" id="SSF56300">
    <property type="entry name" value="Metallo-dependent phosphatases"/>
    <property type="match status" value="1"/>
</dbReference>